<proteinExistence type="predicted"/>
<feature type="compositionally biased region" description="Basic and acidic residues" evidence="1">
    <location>
        <begin position="13"/>
        <end position="22"/>
    </location>
</feature>
<gene>
    <name evidence="2" type="ORF">SAMN05216259_107192</name>
</gene>
<feature type="compositionally biased region" description="Basic residues" evidence="1">
    <location>
        <begin position="62"/>
        <end position="74"/>
    </location>
</feature>
<sequence>MSARPAVPAGSADGDRISDRNTARSGGRHLGPGNGPTGNATGNSADRHARYRRGPNRDRSGPRHQLRKGMRGRP</sequence>
<evidence type="ECO:0000313" key="2">
    <source>
        <dbReference type="EMBL" id="SDO08289.1"/>
    </source>
</evidence>
<dbReference type="EMBL" id="FNIE01000007">
    <property type="protein sequence ID" value="SDO08289.1"/>
    <property type="molecule type" value="Genomic_DNA"/>
</dbReference>
<dbReference type="STRING" id="310781.SAMN05216259_107192"/>
<feature type="region of interest" description="Disordered" evidence="1">
    <location>
        <begin position="1"/>
        <end position="74"/>
    </location>
</feature>
<reference evidence="2 3" key="1">
    <citation type="submission" date="2016-10" db="EMBL/GenBank/DDBJ databases">
        <authorList>
            <person name="de Groot N.N."/>
        </authorList>
    </citation>
    <scope>NUCLEOTIDE SEQUENCE [LARGE SCALE GENOMIC DNA]</scope>
    <source>
        <strain evidence="2 3">CGMCC 4.2022</strain>
    </source>
</reference>
<evidence type="ECO:0000256" key="1">
    <source>
        <dbReference type="SAM" id="MobiDB-lite"/>
    </source>
</evidence>
<dbReference type="Proteomes" id="UP000199341">
    <property type="component" value="Unassembled WGS sequence"/>
</dbReference>
<evidence type="ECO:0000313" key="3">
    <source>
        <dbReference type="Proteomes" id="UP000199341"/>
    </source>
</evidence>
<keyword evidence="3" id="KW-1185">Reference proteome</keyword>
<name>A0A1H0GNF8_9ACTN</name>
<organism evidence="2 3">
    <name type="scientific">Actinacidiphila guanduensis</name>
    <dbReference type="NCBI Taxonomy" id="310781"/>
    <lineage>
        <taxon>Bacteria</taxon>
        <taxon>Bacillati</taxon>
        <taxon>Actinomycetota</taxon>
        <taxon>Actinomycetes</taxon>
        <taxon>Kitasatosporales</taxon>
        <taxon>Streptomycetaceae</taxon>
        <taxon>Actinacidiphila</taxon>
    </lineage>
</organism>
<protein>
    <submittedName>
        <fullName evidence="2">Uncharacterized protein</fullName>
    </submittedName>
</protein>
<dbReference type="AlphaFoldDB" id="A0A1H0GNF8"/>
<accession>A0A1H0GNF8</accession>